<dbReference type="PIRSF" id="PIRSF016789">
    <property type="entry name" value="DUF454"/>
    <property type="match status" value="1"/>
</dbReference>
<feature type="transmembrane region" description="Helical" evidence="1">
    <location>
        <begin position="94"/>
        <end position="110"/>
    </location>
</feature>
<evidence type="ECO:0000313" key="3">
    <source>
        <dbReference type="Proteomes" id="UP000193391"/>
    </source>
</evidence>
<protein>
    <recommendedName>
        <fullName evidence="4">Inner membrane protein</fullName>
    </recommendedName>
</protein>
<dbReference type="AlphaFoldDB" id="A0A1Y2L5B2"/>
<dbReference type="STRING" id="1293891.TMES_03970"/>
<keyword evidence="1" id="KW-1133">Transmembrane helix</keyword>
<dbReference type="InterPro" id="IPR007401">
    <property type="entry name" value="DUF454"/>
</dbReference>
<keyword evidence="3" id="KW-1185">Reference proteome</keyword>
<evidence type="ECO:0000256" key="1">
    <source>
        <dbReference type="SAM" id="Phobius"/>
    </source>
</evidence>
<dbReference type="GO" id="GO:0005886">
    <property type="term" value="C:plasma membrane"/>
    <property type="evidence" value="ECO:0007669"/>
    <property type="project" value="TreeGrafter"/>
</dbReference>
<dbReference type="Pfam" id="PF04304">
    <property type="entry name" value="DUF454"/>
    <property type="match status" value="1"/>
</dbReference>
<name>A0A1Y2L5B2_9PROT</name>
<dbReference type="PANTHER" id="PTHR35813">
    <property type="entry name" value="INNER MEMBRANE PROTEIN YBAN"/>
    <property type="match status" value="1"/>
</dbReference>
<comment type="caution">
    <text evidence="2">The sequence shown here is derived from an EMBL/GenBank/DDBJ whole genome shotgun (WGS) entry which is preliminary data.</text>
</comment>
<organism evidence="2 3">
    <name type="scientific">Thalassospira mesophila</name>
    <dbReference type="NCBI Taxonomy" id="1293891"/>
    <lineage>
        <taxon>Bacteria</taxon>
        <taxon>Pseudomonadati</taxon>
        <taxon>Pseudomonadota</taxon>
        <taxon>Alphaproteobacteria</taxon>
        <taxon>Rhodospirillales</taxon>
        <taxon>Thalassospiraceae</taxon>
        <taxon>Thalassospira</taxon>
    </lineage>
</organism>
<feature type="transmembrane region" description="Helical" evidence="1">
    <location>
        <begin position="71"/>
        <end position="88"/>
    </location>
</feature>
<reference evidence="2 3" key="1">
    <citation type="submission" date="2014-03" db="EMBL/GenBank/DDBJ databases">
        <title>The draft genome sequence of Thalassospira mesophila JCM 18969.</title>
        <authorList>
            <person name="Lai Q."/>
            <person name="Shao Z."/>
        </authorList>
    </citation>
    <scope>NUCLEOTIDE SEQUENCE [LARGE SCALE GENOMIC DNA]</scope>
    <source>
        <strain evidence="2 3">JCM 18969</strain>
    </source>
</reference>
<dbReference type="PANTHER" id="PTHR35813:SF1">
    <property type="entry name" value="INNER MEMBRANE PROTEIN YBAN"/>
    <property type="match status" value="1"/>
</dbReference>
<proteinExistence type="predicted"/>
<keyword evidence="1" id="KW-0472">Membrane</keyword>
<feature type="transmembrane region" description="Helical" evidence="1">
    <location>
        <begin position="6"/>
        <end position="35"/>
    </location>
</feature>
<accession>A0A1Y2L5B2</accession>
<evidence type="ECO:0000313" key="2">
    <source>
        <dbReference type="EMBL" id="OSQ41027.1"/>
    </source>
</evidence>
<dbReference type="EMBL" id="JFKA01000001">
    <property type="protein sequence ID" value="OSQ41027.1"/>
    <property type="molecule type" value="Genomic_DNA"/>
</dbReference>
<keyword evidence="1" id="KW-0812">Transmembrane</keyword>
<evidence type="ECO:0008006" key="4">
    <source>
        <dbReference type="Google" id="ProtNLM"/>
    </source>
</evidence>
<dbReference type="Proteomes" id="UP000193391">
    <property type="component" value="Unassembled WGS sequence"/>
</dbReference>
<gene>
    <name evidence="2" type="ORF">TMES_03970</name>
</gene>
<sequence>MYLVFGWLAVGLGVVGIFLPLLPTTPFILLAAWLFGKGSPRAHAWLYNHPHLGPSLRHWNEHGVISRRAKIMAASAFVLMIGASIIFVKMPWVIMVQAMIAIPVCIFIFSRPSSPRVSVSETK</sequence>